<evidence type="ECO:0000313" key="7">
    <source>
        <dbReference type="EMBL" id="SCY60932.1"/>
    </source>
</evidence>
<reference evidence="7 8" key="1">
    <citation type="submission" date="2016-10" db="EMBL/GenBank/DDBJ databases">
        <authorList>
            <person name="de Groot N.N."/>
        </authorList>
    </citation>
    <scope>NUCLEOTIDE SEQUENCE [LARGE SCALE GENOMIC DNA]</scope>
    <source>
        <strain evidence="7 8">AA1</strain>
    </source>
</reference>
<dbReference type="GO" id="GO:0070041">
    <property type="term" value="F:rRNA (uridine-C5-)-methyltransferase activity"/>
    <property type="evidence" value="ECO:0007669"/>
    <property type="project" value="UniProtKB-ARBA"/>
</dbReference>
<feature type="active site" description="Nucleophile" evidence="4">
    <location>
        <position position="420"/>
    </location>
</feature>
<name>A0A1G5HAM7_9BACT</name>
<dbReference type="OrthoDB" id="9804590at2"/>
<dbReference type="FunFam" id="3.40.50.150:FF:000009">
    <property type="entry name" value="23S rRNA (Uracil(1939)-C(5))-methyltransferase RlmD"/>
    <property type="match status" value="1"/>
</dbReference>
<dbReference type="PROSITE" id="PS01230">
    <property type="entry name" value="TRMA_1"/>
    <property type="match status" value="1"/>
</dbReference>
<feature type="binding site" evidence="4">
    <location>
        <position position="327"/>
    </location>
    <ligand>
        <name>S-adenosyl-L-methionine</name>
        <dbReference type="ChEBI" id="CHEBI:59789"/>
    </ligand>
</feature>
<dbReference type="InterPro" id="IPR029063">
    <property type="entry name" value="SAM-dependent_MTases_sf"/>
</dbReference>
<evidence type="ECO:0000313" key="8">
    <source>
        <dbReference type="Proteomes" id="UP000198870"/>
    </source>
</evidence>
<dbReference type="PROSITE" id="PS51687">
    <property type="entry name" value="SAM_MT_RNA_M5U"/>
    <property type="match status" value="1"/>
</dbReference>
<feature type="binding site" evidence="4">
    <location>
        <position position="348"/>
    </location>
    <ligand>
        <name>S-adenosyl-L-methionine</name>
        <dbReference type="ChEBI" id="CHEBI:59789"/>
    </ligand>
</feature>
<sequence>MAVKKGEVVDIAVTDMAFGGRGLARVDGMALFIDGAVAGDTVRARVFKKKKSFAEARTLELLEPSENRVAPRCEYASWCGGCKWQFLDYETQLAYKRDHVVESLGHIGNIHGVTVHPTLPSTHLFGYRNKMEFSCSDSRWLLPHELNDPEIEKGLGIGLHVPGTFSKVIDIKQCHIQPETGNRLLEKVREYIKASDLPVYGLRSHEGFWRFVMLRHSYHEDRWMVNIVTAEDRPDVVQPLADELVAAFPEVASVVNNITSRKAGVAVGESEKCLAGEPFITDRLGDYTFNISANSFFQTNTPGAEALYTTVEKFAGLTGTERVIDLYSGTGTIPIWLSKGASEITGLEIVPSAIEDANENCRRNGVENCRFVLGDIREALPGVDVKPDVMIIDPPRAGMHKEVVERVAELSPDRIVYVSCNPATLARDLEMLKAQYEICEVQPVDMFPHTFHIEAVARLEKRRD</sequence>
<dbReference type="EMBL" id="FMUX01000013">
    <property type="protein sequence ID" value="SCY60932.1"/>
    <property type="molecule type" value="Genomic_DNA"/>
</dbReference>
<organism evidence="7 8">
    <name type="scientific">Desulfoluna spongiiphila</name>
    <dbReference type="NCBI Taxonomy" id="419481"/>
    <lineage>
        <taxon>Bacteria</taxon>
        <taxon>Pseudomonadati</taxon>
        <taxon>Thermodesulfobacteriota</taxon>
        <taxon>Desulfobacteria</taxon>
        <taxon>Desulfobacterales</taxon>
        <taxon>Desulfolunaceae</taxon>
        <taxon>Desulfoluna</taxon>
    </lineage>
</organism>
<dbReference type="InterPro" id="IPR010280">
    <property type="entry name" value="U5_MeTrfase_fam"/>
</dbReference>
<dbReference type="Gene3D" id="2.40.50.140">
    <property type="entry name" value="Nucleic acid-binding proteins"/>
    <property type="match status" value="1"/>
</dbReference>
<dbReference type="Pfam" id="PF01938">
    <property type="entry name" value="TRAM"/>
    <property type="match status" value="1"/>
</dbReference>
<dbReference type="PANTHER" id="PTHR11061:SF30">
    <property type="entry name" value="TRNA (URACIL(54)-C(5))-METHYLTRANSFERASE"/>
    <property type="match status" value="1"/>
</dbReference>
<proteinExistence type="inferred from homology"/>
<accession>A0A1G5HAM7</accession>
<dbReference type="InterPro" id="IPR030391">
    <property type="entry name" value="MeTrfase_TrmA_CS"/>
</dbReference>
<feature type="active site" evidence="5">
    <location>
        <position position="420"/>
    </location>
</feature>
<keyword evidence="1 4" id="KW-0489">Methyltransferase</keyword>
<protein>
    <submittedName>
        <fullName evidence="7">23S rRNA m(5)U-1939 methyltransferase</fullName>
    </submittedName>
</protein>
<feature type="domain" description="TRAM" evidence="6">
    <location>
        <begin position="2"/>
        <end position="60"/>
    </location>
</feature>
<evidence type="ECO:0000256" key="5">
    <source>
        <dbReference type="PROSITE-ProRule" id="PRU10015"/>
    </source>
</evidence>
<keyword evidence="8" id="KW-1185">Reference proteome</keyword>
<evidence type="ECO:0000256" key="1">
    <source>
        <dbReference type="ARBA" id="ARBA00022603"/>
    </source>
</evidence>
<dbReference type="FunFam" id="2.40.50.1070:FF:000003">
    <property type="entry name" value="23S rRNA (Uracil-5-)-methyltransferase RumA"/>
    <property type="match status" value="1"/>
</dbReference>
<dbReference type="Gene3D" id="3.40.50.150">
    <property type="entry name" value="Vaccinia Virus protein VP39"/>
    <property type="match status" value="1"/>
</dbReference>
<evidence type="ECO:0000256" key="2">
    <source>
        <dbReference type="ARBA" id="ARBA00022679"/>
    </source>
</evidence>
<dbReference type="Proteomes" id="UP000198870">
    <property type="component" value="Unassembled WGS sequence"/>
</dbReference>
<dbReference type="RefSeq" id="WP_092212234.1">
    <property type="nucleotide sequence ID" value="NZ_FMUX01000013.1"/>
</dbReference>
<feature type="binding site" evidence="4">
    <location>
        <position position="393"/>
    </location>
    <ligand>
        <name>S-adenosyl-L-methionine</name>
        <dbReference type="ChEBI" id="CHEBI:59789"/>
    </ligand>
</feature>
<gene>
    <name evidence="7" type="ORF">SAMN05216233_11362</name>
</gene>
<dbReference type="CDD" id="cd02440">
    <property type="entry name" value="AdoMet_MTases"/>
    <property type="match status" value="1"/>
</dbReference>
<dbReference type="NCBIfam" id="TIGR00479">
    <property type="entry name" value="rumA"/>
    <property type="match status" value="1"/>
</dbReference>
<dbReference type="SUPFAM" id="SSF53335">
    <property type="entry name" value="S-adenosyl-L-methionine-dependent methyltransferases"/>
    <property type="match status" value="1"/>
</dbReference>
<dbReference type="InterPro" id="IPR002792">
    <property type="entry name" value="TRAM_dom"/>
</dbReference>
<dbReference type="PROSITE" id="PS01231">
    <property type="entry name" value="TRMA_2"/>
    <property type="match status" value="1"/>
</dbReference>
<keyword evidence="2 4" id="KW-0808">Transferase</keyword>
<feature type="binding site" evidence="4">
    <location>
        <position position="298"/>
    </location>
    <ligand>
        <name>S-adenosyl-L-methionine</name>
        <dbReference type="ChEBI" id="CHEBI:59789"/>
    </ligand>
</feature>
<dbReference type="PROSITE" id="PS50926">
    <property type="entry name" value="TRAM"/>
    <property type="match status" value="1"/>
</dbReference>
<dbReference type="PANTHER" id="PTHR11061">
    <property type="entry name" value="RNA M5U METHYLTRANSFERASE"/>
    <property type="match status" value="1"/>
</dbReference>
<evidence type="ECO:0000256" key="3">
    <source>
        <dbReference type="ARBA" id="ARBA00022691"/>
    </source>
</evidence>
<evidence type="ECO:0000259" key="6">
    <source>
        <dbReference type="PROSITE" id="PS50926"/>
    </source>
</evidence>
<comment type="similarity">
    <text evidence="4">Belongs to the class I-like SAM-binding methyltransferase superfamily. RNA M5U methyltransferase family.</text>
</comment>
<keyword evidence="3 4" id="KW-0949">S-adenosyl-L-methionine</keyword>
<dbReference type="InterPro" id="IPR030390">
    <property type="entry name" value="MeTrfase_TrmA_AS"/>
</dbReference>
<dbReference type="FunFam" id="2.40.50.140:FF:000097">
    <property type="entry name" value="23S rRNA (uracil(1939)-C(5))-methyltransferase RlmD"/>
    <property type="match status" value="1"/>
</dbReference>
<dbReference type="STRING" id="419481.SAMN05216233_11362"/>
<dbReference type="Pfam" id="PF05958">
    <property type="entry name" value="tRNA_U5-meth_tr"/>
    <property type="match status" value="1"/>
</dbReference>
<dbReference type="InterPro" id="IPR012340">
    <property type="entry name" value="NA-bd_OB-fold"/>
</dbReference>
<dbReference type="Gene3D" id="2.40.50.1070">
    <property type="match status" value="1"/>
</dbReference>
<dbReference type="SUPFAM" id="SSF50249">
    <property type="entry name" value="Nucleic acid-binding proteins"/>
    <property type="match status" value="1"/>
</dbReference>
<evidence type="ECO:0000256" key="4">
    <source>
        <dbReference type="PROSITE-ProRule" id="PRU01024"/>
    </source>
</evidence>
<dbReference type="AlphaFoldDB" id="A0A1G5HAM7"/>